<evidence type="ECO:0000313" key="13">
    <source>
        <dbReference type="Proteomes" id="UP000760480"/>
    </source>
</evidence>
<evidence type="ECO:0000256" key="2">
    <source>
        <dbReference type="ARBA" id="ARBA00008143"/>
    </source>
</evidence>
<reference evidence="12 13" key="1">
    <citation type="submission" date="2019-03" db="EMBL/GenBank/DDBJ databases">
        <title>Metabolic reconstructions from genomes of highly enriched 'Candidatus Accumulibacter' and 'Candidatus Competibacter' bioreactor populations.</title>
        <authorList>
            <person name="Annavajhala M.K."/>
            <person name="Welles L."/>
            <person name="Abbas B."/>
            <person name="Sorokin D."/>
            <person name="Park H."/>
            <person name="Van Loosdrecht M."/>
            <person name="Chandran K."/>
        </authorList>
    </citation>
    <scope>NUCLEOTIDE SEQUENCE [LARGE SCALE GENOMIC DNA]</scope>
    <source>
        <strain evidence="12 13">SBR_G</strain>
    </source>
</reference>
<dbReference type="EMBL" id="SPMZ01000051">
    <property type="protein sequence ID" value="NMQ20498.1"/>
    <property type="molecule type" value="Genomic_DNA"/>
</dbReference>
<sequence length="264" mass="30124">MIAPIIDSMANSSTRMACWMLRDRMPKTIGVWAAVVFDSIGRHRIGIASPCMAVFFDESLQQNFFVPSLTSPFSQLMRDKAQGSGGYLQGRWERDLSDTSRLSLQIYYQNQQRQDAMLDFNVDTFDLDFQHAFALNEQNKLIWGLGYRRYSDAYRQAMLGSMIPSNLDYDLFSAFVQDQIDLIPHELELTVGARLEHNDFSGWEFQPNVRLLWSPYAKHRLWAAVSRAVRTPSRFDNGGILNVVAAPPQSPINLPVLVFFSGQL</sequence>
<evidence type="ECO:0000313" key="12">
    <source>
        <dbReference type="EMBL" id="NMQ20498.1"/>
    </source>
</evidence>
<dbReference type="InterPro" id="IPR039426">
    <property type="entry name" value="TonB-dep_rcpt-like"/>
</dbReference>
<proteinExistence type="inferred from homology"/>
<keyword evidence="3" id="KW-0813">Transport</keyword>
<evidence type="ECO:0000256" key="10">
    <source>
        <dbReference type="ARBA" id="ARBA00023237"/>
    </source>
</evidence>
<gene>
    <name evidence="12" type="ORF">E4P82_15630</name>
</gene>
<evidence type="ECO:0000259" key="11">
    <source>
        <dbReference type="Pfam" id="PF00593"/>
    </source>
</evidence>
<evidence type="ECO:0000256" key="4">
    <source>
        <dbReference type="ARBA" id="ARBA00022452"/>
    </source>
</evidence>
<keyword evidence="5" id="KW-0812">Transmembrane</keyword>
<evidence type="ECO:0000256" key="8">
    <source>
        <dbReference type="ARBA" id="ARBA00023136"/>
    </source>
</evidence>
<comment type="similarity">
    <text evidence="2">Belongs to the TonB-dependent receptor family. Hemoglobin/haptoglobin binding protein subfamily.</text>
</comment>
<evidence type="ECO:0000256" key="6">
    <source>
        <dbReference type="ARBA" id="ARBA00022729"/>
    </source>
</evidence>
<evidence type="ECO:0000256" key="5">
    <source>
        <dbReference type="ARBA" id="ARBA00022692"/>
    </source>
</evidence>
<dbReference type="PANTHER" id="PTHR30069">
    <property type="entry name" value="TONB-DEPENDENT OUTER MEMBRANE RECEPTOR"/>
    <property type="match status" value="1"/>
</dbReference>
<dbReference type="PANTHER" id="PTHR30069:SF29">
    <property type="entry name" value="HEMOGLOBIN AND HEMOGLOBIN-HAPTOGLOBIN-BINDING PROTEIN 1-RELATED"/>
    <property type="match status" value="1"/>
</dbReference>
<keyword evidence="4" id="KW-1134">Transmembrane beta strand</keyword>
<keyword evidence="9 12" id="KW-0675">Receptor</keyword>
<keyword evidence="10" id="KW-0998">Cell outer membrane</keyword>
<evidence type="ECO:0000256" key="1">
    <source>
        <dbReference type="ARBA" id="ARBA00004571"/>
    </source>
</evidence>
<organism evidence="12 13">
    <name type="scientific">Candidatus Competibacter phosphatis</name>
    <dbReference type="NCBI Taxonomy" id="221280"/>
    <lineage>
        <taxon>Bacteria</taxon>
        <taxon>Pseudomonadati</taxon>
        <taxon>Pseudomonadota</taxon>
        <taxon>Gammaproteobacteria</taxon>
        <taxon>Candidatus Competibacteraceae</taxon>
        <taxon>Candidatus Competibacter</taxon>
    </lineage>
</organism>
<protein>
    <submittedName>
        <fullName evidence="12">TonB-dependent receptor</fullName>
    </submittedName>
</protein>
<evidence type="ECO:0000256" key="7">
    <source>
        <dbReference type="ARBA" id="ARBA00023077"/>
    </source>
</evidence>
<accession>A0ABX1TM95</accession>
<keyword evidence="13" id="KW-1185">Reference proteome</keyword>
<name>A0ABX1TM95_9GAMM</name>
<dbReference type="InterPro" id="IPR000531">
    <property type="entry name" value="Beta-barrel_TonB"/>
</dbReference>
<dbReference type="SUPFAM" id="SSF56935">
    <property type="entry name" value="Porins"/>
    <property type="match status" value="1"/>
</dbReference>
<keyword evidence="7" id="KW-0798">TonB box</keyword>
<dbReference type="InterPro" id="IPR036942">
    <property type="entry name" value="Beta-barrel_TonB_sf"/>
</dbReference>
<dbReference type="Pfam" id="PF00593">
    <property type="entry name" value="TonB_dep_Rec_b-barrel"/>
    <property type="match status" value="1"/>
</dbReference>
<dbReference type="Gene3D" id="2.40.170.20">
    <property type="entry name" value="TonB-dependent receptor, beta-barrel domain"/>
    <property type="match status" value="1"/>
</dbReference>
<keyword evidence="8" id="KW-0472">Membrane</keyword>
<comment type="caution">
    <text evidence="12">The sequence shown here is derived from an EMBL/GenBank/DDBJ whole genome shotgun (WGS) entry which is preliminary data.</text>
</comment>
<feature type="domain" description="TonB-dependent receptor-like beta-barrel" evidence="11">
    <location>
        <begin position="81"/>
        <end position="239"/>
    </location>
</feature>
<evidence type="ECO:0000256" key="3">
    <source>
        <dbReference type="ARBA" id="ARBA00022448"/>
    </source>
</evidence>
<evidence type="ECO:0000256" key="9">
    <source>
        <dbReference type="ARBA" id="ARBA00023170"/>
    </source>
</evidence>
<comment type="subcellular location">
    <subcellularLocation>
        <location evidence="1">Cell outer membrane</location>
        <topology evidence="1">Multi-pass membrane protein</topology>
    </subcellularLocation>
</comment>
<keyword evidence="6" id="KW-0732">Signal</keyword>
<dbReference type="Proteomes" id="UP000760480">
    <property type="component" value="Unassembled WGS sequence"/>
</dbReference>